<dbReference type="PROSITE" id="PS51257">
    <property type="entry name" value="PROKAR_LIPOPROTEIN"/>
    <property type="match status" value="1"/>
</dbReference>
<feature type="signal peptide" evidence="1">
    <location>
        <begin position="1"/>
        <end position="20"/>
    </location>
</feature>
<comment type="caution">
    <text evidence="2">The sequence shown here is derived from an EMBL/GenBank/DDBJ whole genome shotgun (WGS) entry which is preliminary data.</text>
</comment>
<sequence>MPAKLSVLLLVFAIVSSGCAVISEEECRTGLWYERGVRDGARGRSQALVYDIAQECQGHEVYVDSEAWLRGHEEGVEQFCTAENGYKQGRQGRKYEGVCNGPSADIFMQHYQRGLAEYRVAQQYHNLLWRRDNLERELYSLHHALRHSDSDSQRRALHFQHSRLEWELRLLDLELHRYGLFGPEYFTPGFYPRGFFSSGFFYW</sequence>
<dbReference type="EMBL" id="JBGMEL010000001">
    <property type="protein sequence ID" value="MFA0789299.1"/>
    <property type="molecule type" value="Genomic_DNA"/>
</dbReference>
<proteinExistence type="predicted"/>
<dbReference type="Proteomes" id="UP001569414">
    <property type="component" value="Unassembled WGS sequence"/>
</dbReference>
<keyword evidence="1" id="KW-0732">Signal</keyword>
<feature type="chain" id="PRO_5045257527" evidence="1">
    <location>
        <begin position="21"/>
        <end position="203"/>
    </location>
</feature>
<evidence type="ECO:0000256" key="1">
    <source>
        <dbReference type="SAM" id="SignalP"/>
    </source>
</evidence>
<dbReference type="RefSeq" id="WP_371842411.1">
    <property type="nucleotide sequence ID" value="NZ_JBGMEL010000001.1"/>
</dbReference>
<dbReference type="InterPro" id="IPR021242">
    <property type="entry name" value="DUF2799"/>
</dbReference>
<keyword evidence="3" id="KW-1185">Reference proteome</keyword>
<dbReference type="Pfam" id="PF10973">
    <property type="entry name" value="DUF2799"/>
    <property type="match status" value="1"/>
</dbReference>
<gene>
    <name evidence="2" type="ORF">ACCI51_02005</name>
</gene>
<reference evidence="2 3" key="1">
    <citation type="submission" date="2024-08" db="EMBL/GenBank/DDBJ databases">
        <authorList>
            <person name="Ishaq N."/>
        </authorList>
    </citation>
    <scope>NUCLEOTIDE SEQUENCE [LARGE SCALE GENOMIC DNA]</scope>
    <source>
        <strain evidence="2 3">JCM 30400</strain>
    </source>
</reference>
<evidence type="ECO:0000313" key="2">
    <source>
        <dbReference type="EMBL" id="MFA0789299.1"/>
    </source>
</evidence>
<evidence type="ECO:0000313" key="3">
    <source>
        <dbReference type="Proteomes" id="UP001569414"/>
    </source>
</evidence>
<organism evidence="2 3">
    <name type="scientific">Microbulbifer echini</name>
    <dbReference type="NCBI Taxonomy" id="1529067"/>
    <lineage>
        <taxon>Bacteria</taxon>
        <taxon>Pseudomonadati</taxon>
        <taxon>Pseudomonadota</taxon>
        <taxon>Gammaproteobacteria</taxon>
        <taxon>Cellvibrionales</taxon>
        <taxon>Microbulbiferaceae</taxon>
        <taxon>Microbulbifer</taxon>
    </lineage>
</organism>
<protein>
    <submittedName>
        <fullName evidence="2">DUF2799 domain-containing protein</fullName>
    </submittedName>
</protein>
<name>A0ABV4NJ93_9GAMM</name>
<accession>A0ABV4NJ93</accession>